<dbReference type="EMBL" id="LAXI01000024">
    <property type="protein sequence ID" value="KRS15296.1"/>
    <property type="molecule type" value="Genomic_DNA"/>
</dbReference>
<gene>
    <name evidence="9" type="ORF">XM52_24705</name>
</gene>
<sequence length="404" mass="44075">MATRPMRIDKAINIHDVRDCARRYLPRIAFDFIDGGVDGEAALARNRAAFDRWKLLPRYLVDVSDRSQTVTLFGHEYSSPFGVSPMGIAGFFRPGADLMLARAAAKFDLPYLMSSASCDSIEAAMDAAPKTTWFQIYGTRNPEITADLIRRARALDVRVLILTIDTPVMAKRERNLRNGFTRPMKMTPGVILQGLSRPAWTMRYLQSSGIPMMENWRPYAGENANAGTVADLYGTETPAPEQTWEVLKSVRKAWPGPLVVKGVMHPDDARRCRDLGADGLIVSNHGGRQLDSAPGSLDMLPLVADAVGDGMELLIDSGFRRGSDIAKALCLGAKATLFGRPAMFGVAAGGQAGAEKVFDIYRQELSLVMGMMGWTDLSAAGRESLFDLANPPGFTTPARSRAAE</sequence>
<evidence type="ECO:0000256" key="5">
    <source>
        <dbReference type="ARBA" id="ARBA00024042"/>
    </source>
</evidence>
<feature type="binding site" evidence="7">
    <location>
        <position position="114"/>
    </location>
    <ligand>
        <name>FMN</name>
        <dbReference type="ChEBI" id="CHEBI:58210"/>
    </ligand>
</feature>
<evidence type="ECO:0000256" key="2">
    <source>
        <dbReference type="ARBA" id="ARBA00022630"/>
    </source>
</evidence>
<evidence type="ECO:0000256" key="1">
    <source>
        <dbReference type="ARBA" id="ARBA00001917"/>
    </source>
</evidence>
<evidence type="ECO:0000256" key="7">
    <source>
        <dbReference type="PIRSR" id="PIRSR000138-2"/>
    </source>
</evidence>
<dbReference type="AlphaFoldDB" id="A0A0T5P2I3"/>
<feature type="binding site" evidence="7">
    <location>
        <position position="163"/>
    </location>
    <ligand>
        <name>FMN</name>
        <dbReference type="ChEBI" id="CHEBI:58210"/>
    </ligand>
</feature>
<keyword evidence="10" id="KW-1185">Reference proteome</keyword>
<feature type="binding site" evidence="7">
    <location>
        <position position="135"/>
    </location>
    <ligand>
        <name>FMN</name>
        <dbReference type="ChEBI" id="CHEBI:58210"/>
    </ligand>
</feature>
<evidence type="ECO:0000313" key="9">
    <source>
        <dbReference type="EMBL" id="KRS15296.1"/>
    </source>
</evidence>
<dbReference type="PANTHER" id="PTHR10578:SF107">
    <property type="entry name" value="2-HYDROXYACID OXIDASE 1"/>
    <property type="match status" value="1"/>
</dbReference>
<dbReference type="InterPro" id="IPR037396">
    <property type="entry name" value="FMN_HAD"/>
</dbReference>
<feature type="binding site" evidence="7">
    <location>
        <position position="283"/>
    </location>
    <ligand>
        <name>FMN</name>
        <dbReference type="ChEBI" id="CHEBI:58210"/>
    </ligand>
</feature>
<dbReference type="GO" id="GO:0005886">
    <property type="term" value="C:plasma membrane"/>
    <property type="evidence" value="ECO:0007669"/>
    <property type="project" value="TreeGrafter"/>
</dbReference>
<dbReference type="InterPro" id="IPR000262">
    <property type="entry name" value="FMN-dep_DH"/>
</dbReference>
<keyword evidence="3 7" id="KW-0288">FMN</keyword>
<feature type="binding site" evidence="7">
    <location>
        <position position="172"/>
    </location>
    <ligand>
        <name>glyoxylate</name>
        <dbReference type="ChEBI" id="CHEBI:36655"/>
    </ligand>
</feature>
<feature type="binding site" evidence="7">
    <location>
        <position position="137"/>
    </location>
    <ligand>
        <name>glyoxylate</name>
        <dbReference type="ChEBI" id="CHEBI:36655"/>
    </ligand>
</feature>
<dbReference type="PATRIC" id="fig|540747.5.peg.3295"/>
<dbReference type="STRING" id="540747.SAMN04488031_10969"/>
<dbReference type="GO" id="GO:0009060">
    <property type="term" value="P:aerobic respiration"/>
    <property type="evidence" value="ECO:0007669"/>
    <property type="project" value="TreeGrafter"/>
</dbReference>
<feature type="binding site" evidence="7">
    <location>
        <begin position="339"/>
        <end position="340"/>
    </location>
    <ligand>
        <name>FMN</name>
        <dbReference type="ChEBI" id="CHEBI:58210"/>
    </ligand>
</feature>
<dbReference type="GO" id="GO:0010181">
    <property type="term" value="F:FMN binding"/>
    <property type="evidence" value="ECO:0007669"/>
    <property type="project" value="InterPro"/>
</dbReference>
<feature type="binding site" evidence="7">
    <location>
        <begin position="85"/>
        <end position="87"/>
    </location>
    <ligand>
        <name>FMN</name>
        <dbReference type="ChEBI" id="CHEBI:58210"/>
    </ligand>
</feature>
<organism evidence="9 10">
    <name type="scientific">Roseovarius indicus</name>
    <dbReference type="NCBI Taxonomy" id="540747"/>
    <lineage>
        <taxon>Bacteria</taxon>
        <taxon>Pseudomonadati</taxon>
        <taxon>Pseudomonadota</taxon>
        <taxon>Alphaproteobacteria</taxon>
        <taxon>Rhodobacterales</taxon>
        <taxon>Roseobacteraceae</taxon>
        <taxon>Roseovarius</taxon>
    </lineage>
</organism>
<dbReference type="PROSITE" id="PS51349">
    <property type="entry name" value="FMN_HYDROXY_ACID_DH_2"/>
    <property type="match status" value="1"/>
</dbReference>
<keyword evidence="4" id="KW-0560">Oxidoreductase</keyword>
<feature type="domain" description="FMN hydroxy acid dehydrogenase" evidence="8">
    <location>
        <begin position="6"/>
        <end position="390"/>
    </location>
</feature>
<evidence type="ECO:0000256" key="6">
    <source>
        <dbReference type="PIRSR" id="PIRSR000138-1"/>
    </source>
</evidence>
<comment type="cofactor">
    <cofactor evidence="1">
        <name>FMN</name>
        <dbReference type="ChEBI" id="CHEBI:58210"/>
    </cofactor>
</comment>
<feature type="binding site" evidence="7">
    <location>
        <position position="285"/>
    </location>
    <ligand>
        <name>glyoxylate</name>
        <dbReference type="ChEBI" id="CHEBI:36655"/>
    </ligand>
</feature>
<evidence type="ECO:0000256" key="3">
    <source>
        <dbReference type="ARBA" id="ARBA00022643"/>
    </source>
</evidence>
<dbReference type="InterPro" id="IPR013785">
    <property type="entry name" value="Aldolase_TIM"/>
</dbReference>
<dbReference type="InterPro" id="IPR012133">
    <property type="entry name" value="Alpha-hydoxy_acid_DH_FMN"/>
</dbReference>
<dbReference type="RefSeq" id="WP_236553389.1">
    <property type="nucleotide sequence ID" value="NZ_CP031598.1"/>
</dbReference>
<dbReference type="PROSITE" id="PS00557">
    <property type="entry name" value="FMN_HYDROXY_ACID_DH_1"/>
    <property type="match status" value="1"/>
</dbReference>
<protein>
    <submittedName>
        <fullName evidence="9">2-hydroxy-acid oxidase</fullName>
    </submittedName>
</protein>
<dbReference type="InterPro" id="IPR008259">
    <property type="entry name" value="FMN_hydac_DH_AS"/>
</dbReference>
<dbReference type="GO" id="GO:0004459">
    <property type="term" value="F:L-lactate dehydrogenase (NAD+) activity"/>
    <property type="evidence" value="ECO:0007669"/>
    <property type="project" value="TreeGrafter"/>
</dbReference>
<evidence type="ECO:0000259" key="8">
    <source>
        <dbReference type="PROSITE" id="PS51349"/>
    </source>
</evidence>
<dbReference type="PIRSF" id="PIRSF000138">
    <property type="entry name" value="Al-hdrx_acd_dh"/>
    <property type="match status" value="1"/>
</dbReference>
<dbReference type="PANTHER" id="PTHR10578">
    <property type="entry name" value="S -2-HYDROXY-ACID OXIDASE-RELATED"/>
    <property type="match status" value="1"/>
</dbReference>
<dbReference type="Gene3D" id="3.20.20.70">
    <property type="entry name" value="Aldolase class I"/>
    <property type="match status" value="1"/>
</dbReference>
<dbReference type="Proteomes" id="UP000051401">
    <property type="component" value="Unassembled WGS sequence"/>
</dbReference>
<comment type="caution">
    <text evidence="9">The sequence shown here is derived from an EMBL/GenBank/DDBJ whole genome shotgun (WGS) entry which is preliminary data.</text>
</comment>
<comment type="similarity">
    <text evidence="5">Belongs to the FMN-dependent alpha-hydroxy acid dehydrogenase family.</text>
</comment>
<dbReference type="Pfam" id="PF01070">
    <property type="entry name" value="FMN_dh"/>
    <property type="match status" value="1"/>
</dbReference>
<evidence type="ECO:0000313" key="10">
    <source>
        <dbReference type="Proteomes" id="UP000051401"/>
    </source>
</evidence>
<feature type="binding site" evidence="7">
    <location>
        <position position="288"/>
    </location>
    <ligand>
        <name>glyoxylate</name>
        <dbReference type="ChEBI" id="CHEBI:36655"/>
    </ligand>
</feature>
<name>A0A0T5P2I3_9RHOB</name>
<keyword evidence="2 7" id="KW-0285">Flavoprotein</keyword>
<feature type="active site" description="Proton acceptor" evidence="6">
    <location>
        <position position="285"/>
    </location>
</feature>
<feature type="binding site" evidence="7">
    <location>
        <begin position="316"/>
        <end position="320"/>
    </location>
    <ligand>
        <name>FMN</name>
        <dbReference type="ChEBI" id="CHEBI:58210"/>
    </ligand>
</feature>
<dbReference type="SUPFAM" id="SSF51395">
    <property type="entry name" value="FMN-linked oxidoreductases"/>
    <property type="match status" value="1"/>
</dbReference>
<feature type="binding site" evidence="7">
    <location>
        <position position="261"/>
    </location>
    <ligand>
        <name>FMN</name>
        <dbReference type="ChEBI" id="CHEBI:58210"/>
    </ligand>
</feature>
<accession>A0A0T5P2I3</accession>
<reference evidence="9 10" key="1">
    <citation type="submission" date="2015-04" db="EMBL/GenBank/DDBJ databases">
        <title>The draft genome sequence of Roseovarius indicus B108T.</title>
        <authorList>
            <person name="Li G."/>
            <person name="Lai Q."/>
            <person name="Shao Z."/>
            <person name="Yan P."/>
        </authorList>
    </citation>
    <scope>NUCLEOTIDE SEQUENCE [LARGE SCALE GENOMIC DNA]</scope>
    <source>
        <strain evidence="9 10">B108</strain>
    </source>
</reference>
<dbReference type="CDD" id="cd02809">
    <property type="entry name" value="alpha_hydroxyacid_oxid_FMN"/>
    <property type="match status" value="1"/>
</dbReference>
<evidence type="ECO:0000256" key="4">
    <source>
        <dbReference type="ARBA" id="ARBA00023002"/>
    </source>
</evidence>
<proteinExistence type="inferred from homology"/>